<dbReference type="Pfam" id="PF04148">
    <property type="entry name" value="Erv26"/>
    <property type="match status" value="1"/>
</dbReference>
<dbReference type="PANTHER" id="PTHR13144">
    <property type="entry name" value="TEX261 PROTEIN"/>
    <property type="match status" value="1"/>
</dbReference>
<reference evidence="8" key="1">
    <citation type="submission" date="2016-10" db="EMBL/GenBank/DDBJ databases">
        <authorList>
            <person name="Benchimol M."/>
            <person name="Almeida L.G."/>
            <person name="Vasconcelos A.T."/>
            <person name="Perreira-Neves A."/>
            <person name="Rosa I.A."/>
            <person name="Tasca T."/>
            <person name="Bogo M.R."/>
            <person name="de Souza W."/>
        </authorList>
    </citation>
    <scope>NUCLEOTIDE SEQUENCE [LARGE SCALE GENOMIC DNA]</scope>
    <source>
        <strain evidence="8">K</strain>
    </source>
</reference>
<evidence type="ECO:0000313" key="8">
    <source>
        <dbReference type="EMBL" id="OHT00038.1"/>
    </source>
</evidence>
<feature type="transmembrane region" description="Helical" evidence="7">
    <location>
        <begin position="42"/>
        <end position="60"/>
    </location>
</feature>
<organism evidence="8 9">
    <name type="scientific">Tritrichomonas foetus</name>
    <dbReference type="NCBI Taxonomy" id="1144522"/>
    <lineage>
        <taxon>Eukaryota</taxon>
        <taxon>Metamonada</taxon>
        <taxon>Parabasalia</taxon>
        <taxon>Tritrichomonadida</taxon>
        <taxon>Tritrichomonadidae</taxon>
        <taxon>Tritrichomonas</taxon>
    </lineage>
</organism>
<dbReference type="GeneID" id="94843743"/>
<feature type="transmembrane region" description="Helical" evidence="7">
    <location>
        <begin position="66"/>
        <end position="89"/>
    </location>
</feature>
<keyword evidence="9" id="KW-1185">Reference proteome</keyword>
<dbReference type="EMBL" id="MLAK01000974">
    <property type="protein sequence ID" value="OHT00038.1"/>
    <property type="molecule type" value="Genomic_DNA"/>
</dbReference>
<evidence type="ECO:0000256" key="6">
    <source>
        <dbReference type="SAM" id="MobiDB-lite"/>
    </source>
</evidence>
<evidence type="ECO:0000256" key="5">
    <source>
        <dbReference type="ARBA" id="ARBA00023136"/>
    </source>
</evidence>
<comment type="subcellular location">
    <subcellularLocation>
        <location evidence="1">Membrane</location>
        <topology evidence="1">Multi-pass membrane protein</topology>
    </subcellularLocation>
</comment>
<keyword evidence="5 7" id="KW-0472">Membrane</keyword>
<dbReference type="OrthoDB" id="28257at2759"/>
<accession>A0A1J4JRA3</accession>
<name>A0A1J4JRA3_9EUKA</name>
<dbReference type="GO" id="GO:0030134">
    <property type="term" value="C:COPII-coated ER to Golgi transport vesicle"/>
    <property type="evidence" value="ECO:0007669"/>
    <property type="project" value="TreeGrafter"/>
</dbReference>
<dbReference type="GO" id="GO:0097020">
    <property type="term" value="F:COPII receptor activity"/>
    <property type="evidence" value="ECO:0007669"/>
    <property type="project" value="InterPro"/>
</dbReference>
<evidence type="ECO:0000256" key="4">
    <source>
        <dbReference type="ARBA" id="ARBA00022989"/>
    </source>
</evidence>
<dbReference type="GO" id="GO:0005789">
    <property type="term" value="C:endoplasmic reticulum membrane"/>
    <property type="evidence" value="ECO:0007669"/>
    <property type="project" value="TreeGrafter"/>
</dbReference>
<feature type="region of interest" description="Disordered" evidence="6">
    <location>
        <begin position="153"/>
        <end position="173"/>
    </location>
</feature>
<dbReference type="RefSeq" id="XP_068353174.1">
    <property type="nucleotide sequence ID" value="XM_068509039.1"/>
</dbReference>
<feature type="transmembrane region" description="Helical" evidence="7">
    <location>
        <begin position="126"/>
        <end position="147"/>
    </location>
</feature>
<gene>
    <name evidence="8" type="ORF">TRFO_33389</name>
</gene>
<comment type="similarity">
    <text evidence="2">Belongs to the SVP26 family.</text>
</comment>
<proteinExistence type="inferred from homology"/>
<dbReference type="PANTHER" id="PTHR13144:SF0">
    <property type="entry name" value="PROTEIN TEX261"/>
    <property type="match status" value="1"/>
</dbReference>
<dbReference type="VEuPathDB" id="TrichDB:TRFO_33389"/>
<keyword evidence="3 7" id="KW-0812">Transmembrane</keyword>
<dbReference type="GO" id="GO:0006888">
    <property type="term" value="P:endoplasmic reticulum to Golgi vesicle-mediated transport"/>
    <property type="evidence" value="ECO:0007669"/>
    <property type="project" value="InterPro"/>
</dbReference>
<keyword evidence="4 7" id="KW-1133">Transmembrane helix</keyword>
<dbReference type="AlphaFoldDB" id="A0A1J4JRA3"/>
<dbReference type="Proteomes" id="UP000179807">
    <property type="component" value="Unassembled WGS sequence"/>
</dbReference>
<comment type="caution">
    <text evidence="8">The sequence shown here is derived from an EMBL/GenBank/DDBJ whole genome shotgun (WGS) entry which is preliminary data.</text>
</comment>
<evidence type="ECO:0000256" key="7">
    <source>
        <dbReference type="SAM" id="Phobius"/>
    </source>
</evidence>
<evidence type="ECO:0000256" key="2">
    <source>
        <dbReference type="ARBA" id="ARBA00008096"/>
    </source>
</evidence>
<evidence type="ECO:0000256" key="1">
    <source>
        <dbReference type="ARBA" id="ARBA00004141"/>
    </source>
</evidence>
<feature type="transmembrane region" description="Helical" evidence="7">
    <location>
        <begin position="96"/>
        <end position="114"/>
    </location>
</feature>
<evidence type="ECO:0000313" key="9">
    <source>
        <dbReference type="Proteomes" id="UP000179807"/>
    </source>
</evidence>
<dbReference type="InterPro" id="IPR007277">
    <property type="entry name" value="Svp26/Tex261"/>
</dbReference>
<sequence length="196" mass="22714">MFDIIFLICEVIISLVAIILLFFALLYYCATFIEERIKTITNFLKVISCIVLGLSVFLYFSEFSPLLFFTVFFTNLMFTIVLFNGFPFINAVRFDFIGGIMGSVFSHVLFMLHFLHDDKSSTFKTISYFVLFVWFIPIFVVTTLSALEVPGDEQNEHEEKKEVSEPAVKSQSPLKLFLSRMLTKAEEHLPHRDKKD</sequence>
<feature type="transmembrane region" description="Helical" evidence="7">
    <location>
        <begin position="12"/>
        <end position="30"/>
    </location>
</feature>
<protein>
    <submittedName>
        <fullName evidence="8">Transmembrane adaptor Erv26</fullName>
    </submittedName>
</protein>
<dbReference type="GO" id="GO:0000139">
    <property type="term" value="C:Golgi membrane"/>
    <property type="evidence" value="ECO:0007669"/>
    <property type="project" value="TreeGrafter"/>
</dbReference>
<evidence type="ECO:0000256" key="3">
    <source>
        <dbReference type="ARBA" id="ARBA00022692"/>
    </source>
</evidence>